<keyword evidence="2" id="KW-0732">Signal</keyword>
<dbReference type="Gene3D" id="1.20.1600.10">
    <property type="entry name" value="Outer membrane efflux proteins (OEP)"/>
    <property type="match status" value="1"/>
</dbReference>
<dbReference type="SUPFAM" id="SSF56954">
    <property type="entry name" value="Outer membrane efflux proteins (OEP)"/>
    <property type="match status" value="1"/>
</dbReference>
<accession>A0A1P8ULF1</accession>
<dbReference type="NCBIfam" id="TIGR01845">
    <property type="entry name" value="outer_NodT"/>
    <property type="match status" value="1"/>
</dbReference>
<dbReference type="AlphaFoldDB" id="A0A1P8ULF1"/>
<evidence type="ECO:0000256" key="1">
    <source>
        <dbReference type="ARBA" id="ARBA00007613"/>
    </source>
</evidence>
<evidence type="ECO:0008006" key="5">
    <source>
        <dbReference type="Google" id="ProtNLM"/>
    </source>
</evidence>
<dbReference type="PANTHER" id="PTHR30203:SF33">
    <property type="entry name" value="BLR4455 PROTEIN"/>
    <property type="match status" value="1"/>
</dbReference>
<reference evidence="3 4" key="1">
    <citation type="submission" date="2017-01" db="EMBL/GenBank/DDBJ databases">
        <title>Draft sequence of Acidihalobacter ferrooxidans strain DSM 14175 (strain V8).</title>
        <authorList>
            <person name="Khaleque H.N."/>
            <person name="Ramsay J.P."/>
            <person name="Murphy R.J.T."/>
            <person name="Kaksonen A.H."/>
            <person name="Boxall N.J."/>
            <person name="Watkin E.L.J."/>
        </authorList>
    </citation>
    <scope>NUCLEOTIDE SEQUENCE [LARGE SCALE GENOMIC DNA]</scope>
    <source>
        <strain evidence="3 4">V8</strain>
    </source>
</reference>
<dbReference type="PANTHER" id="PTHR30203">
    <property type="entry name" value="OUTER MEMBRANE CATION EFFLUX PROTEIN"/>
    <property type="match status" value="1"/>
</dbReference>
<evidence type="ECO:0000313" key="4">
    <source>
        <dbReference type="Proteomes" id="UP000243807"/>
    </source>
</evidence>
<dbReference type="GO" id="GO:0015562">
    <property type="term" value="F:efflux transmembrane transporter activity"/>
    <property type="evidence" value="ECO:0007669"/>
    <property type="project" value="InterPro"/>
</dbReference>
<dbReference type="InterPro" id="IPR003423">
    <property type="entry name" value="OMP_efflux"/>
</dbReference>
<comment type="subcellular location">
    <subcellularLocation>
        <location evidence="2">Cell outer membrane</location>
        <topology evidence="2">Lipid-anchor</topology>
    </subcellularLocation>
</comment>
<evidence type="ECO:0000256" key="2">
    <source>
        <dbReference type="RuleBase" id="RU362097"/>
    </source>
</evidence>
<protein>
    <recommendedName>
        <fullName evidence="5">RND transporter</fullName>
    </recommendedName>
</protein>
<dbReference type="Gene3D" id="2.20.200.10">
    <property type="entry name" value="Outer membrane efflux proteins (OEP)"/>
    <property type="match status" value="1"/>
</dbReference>
<evidence type="ECO:0000313" key="3">
    <source>
        <dbReference type="EMBL" id="APZ44633.1"/>
    </source>
</evidence>
<feature type="signal peptide" evidence="2">
    <location>
        <begin position="1"/>
        <end position="24"/>
    </location>
</feature>
<keyword evidence="4" id="KW-1185">Reference proteome</keyword>
<dbReference type="Proteomes" id="UP000243807">
    <property type="component" value="Chromosome"/>
</dbReference>
<name>A0A1P8ULF1_9GAMM</name>
<dbReference type="KEGG" id="afy:BW247_08945"/>
<gene>
    <name evidence="3" type="ORF">BW247_08945</name>
</gene>
<dbReference type="GO" id="GO:0009279">
    <property type="term" value="C:cell outer membrane"/>
    <property type="evidence" value="ECO:0007669"/>
    <property type="project" value="UniProtKB-SubCell"/>
</dbReference>
<keyword evidence="2" id="KW-0564">Palmitate</keyword>
<dbReference type="STRING" id="1765967.BW247_08945"/>
<dbReference type="Pfam" id="PF02321">
    <property type="entry name" value="OEP"/>
    <property type="match status" value="2"/>
</dbReference>
<keyword evidence="2" id="KW-1134">Transmembrane beta strand</keyword>
<sequence length="490" mass="51602">MLRRTAPAALAGLFAIGLAGCAVAPPYQAPHTTAPARYTATPLAHKTVNASGTAQQLTTGPAPAHWWRNFHSRSLDALIEKGFAQSPTLAASRATLRQYDYLARAAGAANFPSVGAGASGERQRAISQLTGQPLTYDTFVGQLNVSYNPDIFGALRYASDSAAAQAQAQRFELQAAYQTLAGNITTTALQAASYRAQTRAMQAILDRQRRALKLVKDKYRLGAAPYSDVLSQRSTVASTEASLAGLRQSLATSRHLLATLTGQYPADLSTDLPRLGTLTLPTKIPVSLPSDLVQARPDVQAAEAALRATYAKYGLAYAQRFPSFALTAAFGRGAPTIADLGKSTFNFWNIALNASATLFDAGALKDKSEAAKAAVAASAANYRSTVLQAFRQVADGLRALDNDAAALKARKSALADADAALKIVSNQYRLGGVDFQTLLTAQTTASQARIAYVQALAQRYADTAALYVALGGRAWPATDSSSSTTPPSHS</sequence>
<keyword evidence="2" id="KW-0812">Transmembrane</keyword>
<dbReference type="PROSITE" id="PS51257">
    <property type="entry name" value="PROKAR_LIPOPROTEIN"/>
    <property type="match status" value="1"/>
</dbReference>
<organism evidence="3 4">
    <name type="scientific">Acidihalobacter ferrooxydans</name>
    <dbReference type="NCBI Taxonomy" id="1765967"/>
    <lineage>
        <taxon>Bacteria</taxon>
        <taxon>Pseudomonadati</taxon>
        <taxon>Pseudomonadota</taxon>
        <taxon>Gammaproteobacteria</taxon>
        <taxon>Chromatiales</taxon>
        <taxon>Ectothiorhodospiraceae</taxon>
        <taxon>Acidihalobacter</taxon>
    </lineage>
</organism>
<keyword evidence="2" id="KW-0449">Lipoprotein</keyword>
<dbReference type="InterPro" id="IPR010131">
    <property type="entry name" value="MdtP/NodT-like"/>
</dbReference>
<keyword evidence="2" id="KW-0472">Membrane</keyword>
<proteinExistence type="inferred from homology"/>
<dbReference type="EMBL" id="CP019434">
    <property type="protein sequence ID" value="APZ44633.1"/>
    <property type="molecule type" value="Genomic_DNA"/>
</dbReference>
<comment type="similarity">
    <text evidence="1 2">Belongs to the outer membrane factor (OMF) (TC 1.B.17) family.</text>
</comment>
<feature type="chain" id="PRO_5011835117" description="RND transporter" evidence="2">
    <location>
        <begin position="25"/>
        <end position="490"/>
    </location>
</feature>